<dbReference type="Proteomes" id="UP000663828">
    <property type="component" value="Unassembled WGS sequence"/>
</dbReference>
<evidence type="ECO:0000256" key="8">
    <source>
        <dbReference type="ARBA" id="ARBA00047597"/>
    </source>
</evidence>
<reference evidence="10" key="1">
    <citation type="submission" date="2021-02" db="EMBL/GenBank/DDBJ databases">
        <authorList>
            <person name="Nowell W R."/>
        </authorList>
    </citation>
    <scope>NUCLEOTIDE SEQUENCE</scope>
</reference>
<keyword evidence="9" id="KW-0520">NAD</keyword>
<dbReference type="InterPro" id="IPR032675">
    <property type="entry name" value="LRR_dom_sf"/>
</dbReference>
<dbReference type="GO" id="GO:0106274">
    <property type="term" value="F:NAD+-protein-arginine ADP-ribosyltransferase activity"/>
    <property type="evidence" value="ECO:0007669"/>
    <property type="project" value="UniProtKB-EC"/>
</dbReference>
<comment type="subcellular location">
    <subcellularLocation>
        <location evidence="1">Cytoplasm</location>
    </subcellularLocation>
</comment>
<evidence type="ECO:0000256" key="2">
    <source>
        <dbReference type="ARBA" id="ARBA00009558"/>
    </source>
</evidence>
<comment type="similarity">
    <text evidence="2 9">Belongs to the Arg-specific ADP-ribosyltransferase family.</text>
</comment>
<dbReference type="PANTHER" id="PTHR45690:SF19">
    <property type="entry name" value="NACHT, LRR AND PYD DOMAINS-CONTAINING PROTEIN 3"/>
    <property type="match status" value="1"/>
</dbReference>
<evidence type="ECO:0000256" key="9">
    <source>
        <dbReference type="RuleBase" id="RU361228"/>
    </source>
</evidence>
<dbReference type="InterPro" id="IPR001611">
    <property type="entry name" value="Leu-rich_rpt"/>
</dbReference>
<keyword evidence="3" id="KW-0963">Cytoplasm</keyword>
<evidence type="ECO:0000256" key="1">
    <source>
        <dbReference type="ARBA" id="ARBA00004496"/>
    </source>
</evidence>
<evidence type="ECO:0000256" key="6">
    <source>
        <dbReference type="ARBA" id="ARBA00022695"/>
    </source>
</evidence>
<dbReference type="PROSITE" id="PS51996">
    <property type="entry name" value="TR_MART"/>
    <property type="match status" value="1"/>
</dbReference>
<dbReference type="Gene3D" id="3.80.10.10">
    <property type="entry name" value="Ribonuclease Inhibitor"/>
    <property type="match status" value="1"/>
</dbReference>
<dbReference type="EMBL" id="CAJNOR010003816">
    <property type="protein sequence ID" value="CAF1450247.1"/>
    <property type="molecule type" value="Genomic_DNA"/>
</dbReference>
<dbReference type="SUPFAM" id="SSF56399">
    <property type="entry name" value="ADP-ribosylation"/>
    <property type="match status" value="1"/>
</dbReference>
<dbReference type="Pfam" id="PF13516">
    <property type="entry name" value="LRR_6"/>
    <property type="match status" value="4"/>
</dbReference>
<evidence type="ECO:0000313" key="11">
    <source>
        <dbReference type="Proteomes" id="UP000663828"/>
    </source>
</evidence>
<evidence type="ECO:0000256" key="7">
    <source>
        <dbReference type="ARBA" id="ARBA00022737"/>
    </source>
</evidence>
<dbReference type="Gene3D" id="3.90.176.10">
    <property type="entry name" value="Toxin ADP-ribosyltransferase, Chain A, domain 1"/>
    <property type="match status" value="1"/>
</dbReference>
<keyword evidence="4 9" id="KW-0328">Glycosyltransferase</keyword>
<evidence type="ECO:0000313" key="10">
    <source>
        <dbReference type="EMBL" id="CAF1450247.1"/>
    </source>
</evidence>
<organism evidence="10 11">
    <name type="scientific">Adineta ricciae</name>
    <name type="common">Rotifer</name>
    <dbReference type="NCBI Taxonomy" id="249248"/>
    <lineage>
        <taxon>Eukaryota</taxon>
        <taxon>Metazoa</taxon>
        <taxon>Spiralia</taxon>
        <taxon>Gnathifera</taxon>
        <taxon>Rotifera</taxon>
        <taxon>Eurotatoria</taxon>
        <taxon>Bdelloidea</taxon>
        <taxon>Adinetida</taxon>
        <taxon>Adinetidae</taxon>
        <taxon>Adineta</taxon>
    </lineage>
</organism>
<dbReference type="EC" id="2.4.2.31" evidence="9"/>
<dbReference type="AlphaFoldDB" id="A0A815PJV9"/>
<proteinExistence type="inferred from homology"/>
<comment type="catalytic activity">
    <reaction evidence="8 9">
        <text>L-arginyl-[protein] + NAD(+) = N(omega)-(ADP-D-ribosyl)-L-arginyl-[protein] + nicotinamide + H(+)</text>
        <dbReference type="Rhea" id="RHEA:19149"/>
        <dbReference type="Rhea" id="RHEA-COMP:10532"/>
        <dbReference type="Rhea" id="RHEA-COMP:15087"/>
        <dbReference type="ChEBI" id="CHEBI:15378"/>
        <dbReference type="ChEBI" id="CHEBI:17154"/>
        <dbReference type="ChEBI" id="CHEBI:29965"/>
        <dbReference type="ChEBI" id="CHEBI:57540"/>
        <dbReference type="ChEBI" id="CHEBI:142554"/>
        <dbReference type="EC" id="2.4.2.31"/>
    </reaction>
</comment>
<keyword evidence="11" id="KW-1185">Reference proteome</keyword>
<accession>A0A815PJV9</accession>
<name>A0A815PJV9_ADIRI</name>
<dbReference type="GO" id="GO:0005737">
    <property type="term" value="C:cytoplasm"/>
    <property type="evidence" value="ECO:0007669"/>
    <property type="project" value="UniProtKB-SubCell"/>
</dbReference>
<gene>
    <name evidence="10" type="ORF">XAT740_LOCUS36832</name>
</gene>
<keyword evidence="9" id="KW-0521">NADP</keyword>
<dbReference type="InterPro" id="IPR000768">
    <property type="entry name" value="ART"/>
</dbReference>
<keyword evidence="5 9" id="KW-0808">Transferase</keyword>
<dbReference type="PANTHER" id="PTHR45690">
    <property type="entry name" value="NACHT, LRR AND PYD DOMAINS-CONTAINING PROTEIN 12"/>
    <property type="match status" value="1"/>
</dbReference>
<evidence type="ECO:0000256" key="5">
    <source>
        <dbReference type="ARBA" id="ARBA00022679"/>
    </source>
</evidence>
<dbReference type="SUPFAM" id="SSF52047">
    <property type="entry name" value="RNI-like"/>
    <property type="match status" value="1"/>
</dbReference>
<keyword evidence="7" id="KW-0677">Repeat</keyword>
<sequence>MLSNESATNTNNHSNRFLSSIEAYETIPIVSLEKAIESLVPIVPHIGQRTLVAKTHCQNPAEHLSIDESAAICLYSMEWKPYQKGIYFLLNAVLREREHEQMKPWILFLKLLLTALNRLPSKFQTVFRGVKLDLHGEYSRGDLIIWWGFTSCTSTVNVLQSNKFLGKKGERTQFIIECISGKDISKHSYFKSENEILLMPGTCFQVISYLDHGHDFYTIQLKEIESILSSSVPSAESQMKQLETRRDVFRFGKSLKEKDLNMIVQQEIIDCQCTHLYLKESDLTSRCALILATILHRNTTLKGLYLFNNQIGDSGVQALAMALSSNSNQTLEELSLGCNLITCQGAEYLAQMLKTNQTLKGLWLSQNSIDDRGIQSLAIVLQCQNRTLQGLSLGWNKQINDLSISALIEMLNDNQSLKMLDLKTCKISGSGKRRFRDVIKCKINFQLLT</sequence>
<comment type="caution">
    <text evidence="10">The sequence shown here is derived from an EMBL/GenBank/DDBJ whole genome shotgun (WGS) entry which is preliminary data.</text>
</comment>
<dbReference type="Pfam" id="PF01129">
    <property type="entry name" value="ART"/>
    <property type="match status" value="1"/>
</dbReference>
<dbReference type="SMART" id="SM00368">
    <property type="entry name" value="LRR_RI"/>
    <property type="match status" value="4"/>
</dbReference>
<evidence type="ECO:0000256" key="4">
    <source>
        <dbReference type="ARBA" id="ARBA00022676"/>
    </source>
</evidence>
<dbReference type="GO" id="GO:0016779">
    <property type="term" value="F:nucleotidyltransferase activity"/>
    <property type="evidence" value="ECO:0007669"/>
    <property type="project" value="UniProtKB-KW"/>
</dbReference>
<protein>
    <recommendedName>
        <fullName evidence="9">NAD(P)(+)--arginine ADP-ribosyltransferase</fullName>
        <ecNumber evidence="9">2.4.2.31</ecNumber>
    </recommendedName>
    <alternativeName>
        <fullName evidence="9">Mono(ADP-ribosyl)transferase</fullName>
    </alternativeName>
</protein>
<keyword evidence="6" id="KW-0548">Nucleotidyltransferase</keyword>
<dbReference type="InterPro" id="IPR050637">
    <property type="entry name" value="NLRP_innate_immun_reg"/>
</dbReference>
<evidence type="ECO:0000256" key="3">
    <source>
        <dbReference type="ARBA" id="ARBA00022490"/>
    </source>
</evidence>